<dbReference type="EMBL" id="MU860023">
    <property type="protein sequence ID" value="KAK4241405.1"/>
    <property type="molecule type" value="Genomic_DNA"/>
</dbReference>
<feature type="signal peptide" evidence="2">
    <location>
        <begin position="1"/>
        <end position="20"/>
    </location>
</feature>
<feature type="region of interest" description="Disordered" evidence="1">
    <location>
        <begin position="74"/>
        <end position="138"/>
    </location>
</feature>
<evidence type="ECO:0000313" key="4">
    <source>
        <dbReference type="Proteomes" id="UP001303760"/>
    </source>
</evidence>
<feature type="compositionally biased region" description="Low complexity" evidence="1">
    <location>
        <begin position="225"/>
        <end position="273"/>
    </location>
</feature>
<name>A0AAN7CGK9_9PEZI</name>
<proteinExistence type="predicted"/>
<evidence type="ECO:0000256" key="1">
    <source>
        <dbReference type="SAM" id="MobiDB-lite"/>
    </source>
</evidence>
<feature type="region of interest" description="Disordered" evidence="1">
    <location>
        <begin position="204"/>
        <end position="434"/>
    </location>
</feature>
<feature type="chain" id="PRO_5043003818" evidence="2">
    <location>
        <begin position="21"/>
        <end position="434"/>
    </location>
</feature>
<feature type="compositionally biased region" description="Polar residues" evidence="1">
    <location>
        <begin position="292"/>
        <end position="304"/>
    </location>
</feature>
<feature type="compositionally biased region" description="Gly residues" evidence="1">
    <location>
        <begin position="342"/>
        <end position="351"/>
    </location>
</feature>
<reference evidence="3" key="1">
    <citation type="journal article" date="2023" name="Mol. Phylogenet. Evol.">
        <title>Genome-scale phylogeny and comparative genomics of the fungal order Sordariales.</title>
        <authorList>
            <person name="Hensen N."/>
            <person name="Bonometti L."/>
            <person name="Westerberg I."/>
            <person name="Brannstrom I.O."/>
            <person name="Guillou S."/>
            <person name="Cros-Aarteil S."/>
            <person name="Calhoun S."/>
            <person name="Haridas S."/>
            <person name="Kuo A."/>
            <person name="Mondo S."/>
            <person name="Pangilinan J."/>
            <person name="Riley R."/>
            <person name="LaButti K."/>
            <person name="Andreopoulos B."/>
            <person name="Lipzen A."/>
            <person name="Chen C."/>
            <person name="Yan M."/>
            <person name="Daum C."/>
            <person name="Ng V."/>
            <person name="Clum A."/>
            <person name="Steindorff A."/>
            <person name="Ohm R.A."/>
            <person name="Martin F."/>
            <person name="Silar P."/>
            <person name="Natvig D.O."/>
            <person name="Lalanne C."/>
            <person name="Gautier V."/>
            <person name="Ament-Velasquez S.L."/>
            <person name="Kruys A."/>
            <person name="Hutchinson M.I."/>
            <person name="Powell A.J."/>
            <person name="Barry K."/>
            <person name="Miller A.N."/>
            <person name="Grigoriev I.V."/>
            <person name="Debuchy R."/>
            <person name="Gladieux P."/>
            <person name="Hiltunen Thoren M."/>
            <person name="Johannesson H."/>
        </authorList>
    </citation>
    <scope>NUCLEOTIDE SEQUENCE</scope>
    <source>
        <strain evidence="3">CBS 532.94</strain>
    </source>
</reference>
<evidence type="ECO:0000256" key="2">
    <source>
        <dbReference type="SAM" id="SignalP"/>
    </source>
</evidence>
<dbReference type="Proteomes" id="UP001303760">
    <property type="component" value="Unassembled WGS sequence"/>
</dbReference>
<reference evidence="3" key="2">
    <citation type="submission" date="2023-05" db="EMBL/GenBank/DDBJ databases">
        <authorList>
            <consortium name="Lawrence Berkeley National Laboratory"/>
            <person name="Steindorff A."/>
            <person name="Hensen N."/>
            <person name="Bonometti L."/>
            <person name="Westerberg I."/>
            <person name="Brannstrom I.O."/>
            <person name="Guillou S."/>
            <person name="Cros-Aarteil S."/>
            <person name="Calhoun S."/>
            <person name="Haridas S."/>
            <person name="Kuo A."/>
            <person name="Mondo S."/>
            <person name="Pangilinan J."/>
            <person name="Riley R."/>
            <person name="Labutti K."/>
            <person name="Andreopoulos B."/>
            <person name="Lipzen A."/>
            <person name="Chen C."/>
            <person name="Yanf M."/>
            <person name="Daum C."/>
            <person name="Ng V."/>
            <person name="Clum A."/>
            <person name="Ohm R."/>
            <person name="Martin F."/>
            <person name="Silar P."/>
            <person name="Natvig D."/>
            <person name="Lalanne C."/>
            <person name="Gautier V."/>
            <person name="Ament-Velasquez S.L."/>
            <person name="Kruys A."/>
            <person name="Hutchinson M.I."/>
            <person name="Powell A.J."/>
            <person name="Barry K."/>
            <person name="Miller A.N."/>
            <person name="Grigoriev I.V."/>
            <person name="Debuchy R."/>
            <person name="Gladieux P."/>
            <person name="Thoren M.H."/>
            <person name="Johannesson H."/>
        </authorList>
    </citation>
    <scope>NUCLEOTIDE SEQUENCE</scope>
    <source>
        <strain evidence="3">CBS 532.94</strain>
    </source>
</reference>
<feature type="compositionally biased region" description="Polar residues" evidence="1">
    <location>
        <begin position="315"/>
        <end position="329"/>
    </location>
</feature>
<gene>
    <name evidence="3" type="ORF">C8A03DRAFT_41228</name>
</gene>
<feature type="compositionally biased region" description="Low complexity" evidence="1">
    <location>
        <begin position="369"/>
        <end position="381"/>
    </location>
</feature>
<sequence>MGLHLLYGAVLFGVSVQALAFEGPRPTDPFQAFPQNAWSPKPTPGPDVHALLRRQNTLPSGYLLAPDNTCGFINANSSTTTSTSKKTTTTSTKSSTTSTTNSSTTSSTSSEASSSSTEASTAEASITEAPSATSSVSTTSGTAVAGAATASTTPVASDAPSTPVGAIVGGVVGGIALIALHKKKNDAAAAAAVQPPGSFMSEPTIPPVAPYAQPPASPRGSAYNSSTPHQSSASAPSAHIPYSHNNHNSASGHSSGAYPGPSSLSTPSGSPRPQYQHQPHAPSPVAPPAYLQQHNHSPNQSGSWTGVEPPDRRSTSTPVSTYNGTTPVTPASALGPMPGEQATGGGGGGMPGVPLILQPGMGYRPYRPPSAAVAARPATAGSGSGNRDRSDSVSGNVSELPAKPVTRSLQSSAEGAAVAGNQQSEGKDTTAEQP</sequence>
<accession>A0AAN7CGK9</accession>
<feature type="compositionally biased region" description="Pro residues" evidence="1">
    <location>
        <begin position="204"/>
        <end position="217"/>
    </location>
</feature>
<feature type="compositionally biased region" description="Basic and acidic residues" evidence="1">
    <location>
        <begin position="425"/>
        <end position="434"/>
    </location>
</feature>
<comment type="caution">
    <text evidence="3">The sequence shown here is derived from an EMBL/GenBank/DDBJ whole genome shotgun (WGS) entry which is preliminary data.</text>
</comment>
<feature type="compositionally biased region" description="Low complexity" evidence="1">
    <location>
        <begin position="77"/>
        <end position="138"/>
    </location>
</feature>
<keyword evidence="2" id="KW-0732">Signal</keyword>
<protein>
    <submittedName>
        <fullName evidence="3">Uncharacterized protein</fullName>
    </submittedName>
</protein>
<organism evidence="3 4">
    <name type="scientific">Achaetomium macrosporum</name>
    <dbReference type="NCBI Taxonomy" id="79813"/>
    <lineage>
        <taxon>Eukaryota</taxon>
        <taxon>Fungi</taxon>
        <taxon>Dikarya</taxon>
        <taxon>Ascomycota</taxon>
        <taxon>Pezizomycotina</taxon>
        <taxon>Sordariomycetes</taxon>
        <taxon>Sordariomycetidae</taxon>
        <taxon>Sordariales</taxon>
        <taxon>Chaetomiaceae</taxon>
        <taxon>Achaetomium</taxon>
    </lineage>
</organism>
<dbReference type="AlphaFoldDB" id="A0AAN7CGK9"/>
<evidence type="ECO:0000313" key="3">
    <source>
        <dbReference type="EMBL" id="KAK4241405.1"/>
    </source>
</evidence>
<keyword evidence="4" id="KW-1185">Reference proteome</keyword>